<dbReference type="GO" id="GO:0050906">
    <property type="term" value="P:detection of stimulus involved in sensory perception"/>
    <property type="evidence" value="ECO:0007669"/>
    <property type="project" value="UniProtKB-ARBA"/>
</dbReference>
<dbReference type="InterPro" id="IPR001320">
    <property type="entry name" value="Iontro_rcpt_C"/>
</dbReference>
<reference evidence="12" key="1">
    <citation type="submission" date="2020-01" db="EMBL/GenBank/DDBJ databases">
        <title>Draft genome sequence of the Termite Coptotermes fromosanus.</title>
        <authorList>
            <person name="Itakura S."/>
            <person name="Yosikawa Y."/>
            <person name="Umezawa K."/>
        </authorList>
    </citation>
    <scope>NUCLEOTIDE SEQUENCE [LARGE SCALE GENOMIC DNA]</scope>
</reference>
<proteinExistence type="inferred from homology"/>
<dbReference type="SUPFAM" id="SSF53850">
    <property type="entry name" value="Periplasmic binding protein-like II"/>
    <property type="match status" value="1"/>
</dbReference>
<evidence type="ECO:0000256" key="4">
    <source>
        <dbReference type="ARBA" id="ARBA00022692"/>
    </source>
</evidence>
<evidence type="ECO:0000259" key="10">
    <source>
        <dbReference type="Pfam" id="PF00060"/>
    </source>
</evidence>
<sequence>MGLLQMMALVRNEPLTSEKRYMAACLRSVIRGNFMPEETLLVSFPNNGCHGRKTLPECDYVQLVDFVLKNIHRDDLWSVHVYRPEALTLQMRDEQLTIIHNYIMFLWPEDVHGDVIGALVSQLENLKSAVSWNPRARFFVVLTENDTRPTQRLALMICQTMWAINRIVNVVILAPDSDVLLPHGEIPILDLYTWFPYETSSCVEPTQIVRIGQCLPDTNGQLSTSKFLFPNKIPNNLRGCPIRVSTSELTPYVISTNVYEDADGNTVYSYRGLEMEYLLLVAEATNLTLAFLPPLEGDIQAAHSQQMLEAASGMSDVAIGHFPLNLVLIPLADPTVTIVFDTLRWYVPCPRPVSRIGKVMGVFTLSVWFSIALVFILTAFVFWWSANFSYNSDIITESQTYRQIHFFLYIVWAISLGVPVRETPRTLKKLRVFFSLFFFYCFVLSTLFQATFISFIVNPGYHNAISNFDELVETGLPFGKIAGLDMFMRMTNYHEQDRFRSYFDCWDHHKCLQRLFVDGDMTMLSPMVDVMYVLSHIGMSQNRKLLCTLSDNSFPLDISMYLMKGHPLVHLFNAVISRCTEAGLVLKYWSNLLFYIHLQHVAESKEPSCVVCNDMYFVFTLSHLKVAFVVLFLGVLLSAIVFLSELVYKSHSERHKVTITGCLY</sequence>
<keyword evidence="4 9" id="KW-0812">Transmembrane</keyword>
<keyword evidence="6 9" id="KW-0472">Membrane</keyword>
<evidence type="ECO:0000256" key="3">
    <source>
        <dbReference type="ARBA" id="ARBA00022475"/>
    </source>
</evidence>
<dbReference type="InterPro" id="IPR052192">
    <property type="entry name" value="Insect_Ionotropic_Sensory_Rcpt"/>
</dbReference>
<protein>
    <recommendedName>
        <fullName evidence="10">Ionotropic glutamate receptor C-terminal domain-containing protein</fullName>
    </recommendedName>
</protein>
<dbReference type="GO" id="GO:0015276">
    <property type="term" value="F:ligand-gated monoatomic ion channel activity"/>
    <property type="evidence" value="ECO:0007669"/>
    <property type="project" value="InterPro"/>
</dbReference>
<keyword evidence="12" id="KW-1185">Reference proteome</keyword>
<feature type="transmembrane region" description="Helical" evidence="9">
    <location>
        <begin position="432"/>
        <end position="457"/>
    </location>
</feature>
<feature type="transmembrane region" description="Helical" evidence="9">
    <location>
        <begin position="626"/>
        <end position="648"/>
    </location>
</feature>
<name>A0A6L2P9N5_COPFO</name>
<evidence type="ECO:0000313" key="12">
    <source>
        <dbReference type="Proteomes" id="UP000502823"/>
    </source>
</evidence>
<evidence type="ECO:0000256" key="1">
    <source>
        <dbReference type="ARBA" id="ARBA00004651"/>
    </source>
</evidence>
<evidence type="ECO:0000256" key="6">
    <source>
        <dbReference type="ARBA" id="ARBA00023136"/>
    </source>
</evidence>
<evidence type="ECO:0000256" key="9">
    <source>
        <dbReference type="SAM" id="Phobius"/>
    </source>
</evidence>
<comment type="subcellular location">
    <subcellularLocation>
        <location evidence="1">Cell membrane</location>
        <topology evidence="1">Multi-pass membrane protein</topology>
    </subcellularLocation>
</comment>
<keyword evidence="3" id="KW-1003">Cell membrane</keyword>
<dbReference type="EMBL" id="BLKM01010009">
    <property type="protein sequence ID" value="GFG29016.1"/>
    <property type="molecule type" value="Genomic_DNA"/>
</dbReference>
<accession>A0A6L2P9N5</accession>
<dbReference type="PANTHER" id="PTHR42643">
    <property type="entry name" value="IONOTROPIC RECEPTOR 20A-RELATED"/>
    <property type="match status" value="1"/>
</dbReference>
<keyword evidence="7" id="KW-0675">Receptor</keyword>
<keyword evidence="8" id="KW-0325">Glycoprotein</keyword>
<dbReference type="GO" id="GO:0005886">
    <property type="term" value="C:plasma membrane"/>
    <property type="evidence" value="ECO:0007669"/>
    <property type="project" value="UniProtKB-SubCell"/>
</dbReference>
<evidence type="ECO:0000256" key="8">
    <source>
        <dbReference type="ARBA" id="ARBA00023180"/>
    </source>
</evidence>
<gene>
    <name evidence="11" type="ORF">Cfor_02573</name>
</gene>
<feature type="domain" description="Ionotropic glutamate receptor C-terminal" evidence="10">
    <location>
        <begin position="365"/>
        <end position="634"/>
    </location>
</feature>
<dbReference type="AlphaFoldDB" id="A0A6L2P9N5"/>
<evidence type="ECO:0000313" key="11">
    <source>
        <dbReference type="EMBL" id="GFG29016.1"/>
    </source>
</evidence>
<comment type="similarity">
    <text evidence="2">Belongs to the glutamate-gated ion channel (TC 1.A.10.1) family.</text>
</comment>
<dbReference type="Proteomes" id="UP000502823">
    <property type="component" value="Unassembled WGS sequence"/>
</dbReference>
<dbReference type="Gene3D" id="1.10.287.70">
    <property type="match status" value="1"/>
</dbReference>
<dbReference type="InParanoid" id="A0A6L2P9N5"/>
<comment type="caution">
    <text evidence="11">The sequence shown here is derived from an EMBL/GenBank/DDBJ whole genome shotgun (WGS) entry which is preliminary data.</text>
</comment>
<feature type="transmembrane region" description="Helical" evidence="9">
    <location>
        <begin position="361"/>
        <end position="384"/>
    </location>
</feature>
<evidence type="ECO:0000256" key="7">
    <source>
        <dbReference type="ARBA" id="ARBA00023170"/>
    </source>
</evidence>
<dbReference type="PANTHER" id="PTHR42643:SF30">
    <property type="entry name" value="IONOTROPIC RECEPTOR 40A-RELATED"/>
    <property type="match status" value="1"/>
</dbReference>
<dbReference type="OrthoDB" id="6506757at2759"/>
<feature type="transmembrane region" description="Helical" evidence="9">
    <location>
        <begin position="404"/>
        <end position="420"/>
    </location>
</feature>
<keyword evidence="5 9" id="KW-1133">Transmembrane helix</keyword>
<organism evidence="11 12">
    <name type="scientific">Coptotermes formosanus</name>
    <name type="common">Formosan subterranean termite</name>
    <dbReference type="NCBI Taxonomy" id="36987"/>
    <lineage>
        <taxon>Eukaryota</taxon>
        <taxon>Metazoa</taxon>
        <taxon>Ecdysozoa</taxon>
        <taxon>Arthropoda</taxon>
        <taxon>Hexapoda</taxon>
        <taxon>Insecta</taxon>
        <taxon>Pterygota</taxon>
        <taxon>Neoptera</taxon>
        <taxon>Polyneoptera</taxon>
        <taxon>Dictyoptera</taxon>
        <taxon>Blattodea</taxon>
        <taxon>Blattoidea</taxon>
        <taxon>Termitoidae</taxon>
        <taxon>Rhinotermitidae</taxon>
        <taxon>Coptotermes</taxon>
    </lineage>
</organism>
<evidence type="ECO:0000256" key="2">
    <source>
        <dbReference type="ARBA" id="ARBA00008685"/>
    </source>
</evidence>
<dbReference type="Pfam" id="PF00060">
    <property type="entry name" value="Lig_chan"/>
    <property type="match status" value="1"/>
</dbReference>
<evidence type="ECO:0000256" key="5">
    <source>
        <dbReference type="ARBA" id="ARBA00022989"/>
    </source>
</evidence>